<keyword evidence="2" id="KW-1185">Reference proteome</keyword>
<name>E8N2V7_ANATU</name>
<evidence type="ECO:0000313" key="2">
    <source>
        <dbReference type="Proteomes" id="UP000008922"/>
    </source>
</evidence>
<dbReference type="EMBL" id="AP012029">
    <property type="protein sequence ID" value="BAJ65107.1"/>
    <property type="molecule type" value="Genomic_DNA"/>
</dbReference>
<evidence type="ECO:0000313" key="1">
    <source>
        <dbReference type="EMBL" id="BAJ65107.1"/>
    </source>
</evidence>
<accession>E8N2V7</accession>
<dbReference type="RefSeq" id="WP_013561448.1">
    <property type="nucleotide sequence ID" value="NC_014960.1"/>
</dbReference>
<sequence length="426" mass="45602">MNLYLMIGGTGIPLQENGALRAARFVNSDLTRLELVLEGTPAAIGEAVQGLETALYTARASAHLPAHPACGLGVTLPDGQTWRSPLRGGKLESLPHPAARQVNRQMLVLEVEREPFWEQEGAPLTLLNRHGAGANATLYNHSDGAHDNFVDIPASQVQGSLPAPLEMTLSGALSGRSLVLLTAGTHDPATPFQHVLEGEQGVEGSGVSGTTLSASTASAGGYRRLTWSGVEEVTLKRFSLPASQSAAARGRFYRLTARLHAPLSETLLVWGEAGFEGSAGFEPLYAGEPAVIPASAQTLWLPPLRLPPWDVDTLSAGVTLTLKAQAETTGAHTLDLDCLFLTPTEAEARLLPLMSLSALALTYDPRTRGVKFSGAPLLTHTVEGQGIFLQPGQTQRLYVLLERNGAMTIEDTFTLQARPFFRRRWL</sequence>
<dbReference type="HOGENOM" id="CLU_643476_0_0_0"/>
<organism evidence="1 2">
    <name type="scientific">Anaerolinea thermophila (strain DSM 14523 / JCM 11388 / NBRC 100420 / UNI-1)</name>
    <dbReference type="NCBI Taxonomy" id="926569"/>
    <lineage>
        <taxon>Bacteria</taxon>
        <taxon>Bacillati</taxon>
        <taxon>Chloroflexota</taxon>
        <taxon>Anaerolineae</taxon>
        <taxon>Anaerolineales</taxon>
        <taxon>Anaerolineaceae</taxon>
        <taxon>Anaerolinea</taxon>
    </lineage>
</organism>
<dbReference type="InParanoid" id="E8N2V7"/>
<dbReference type="AlphaFoldDB" id="E8N2V7"/>
<gene>
    <name evidence="1" type="ordered locus">ANT_30810</name>
</gene>
<dbReference type="KEGG" id="atm:ANT_30810"/>
<proteinExistence type="predicted"/>
<dbReference type="Proteomes" id="UP000008922">
    <property type="component" value="Chromosome"/>
</dbReference>
<dbReference type="STRING" id="926569.ANT_30810"/>
<protein>
    <submittedName>
        <fullName evidence="1">Uncharacterized protein</fullName>
    </submittedName>
</protein>
<dbReference type="OrthoDB" id="9851994at2"/>
<reference evidence="1 2" key="1">
    <citation type="submission" date="2010-12" db="EMBL/GenBank/DDBJ databases">
        <title>Whole genome sequence of Anaerolinea thermophila UNI-1.</title>
        <authorList>
            <person name="Narita-Yamada S."/>
            <person name="Kishi E."/>
            <person name="Watanabe Y."/>
            <person name="Takasaki K."/>
            <person name="Ankai A."/>
            <person name="Oguchi A."/>
            <person name="Fukui S."/>
            <person name="Takahashi M."/>
            <person name="Yashiro I."/>
            <person name="Hosoyama A."/>
            <person name="Sekiguchi Y."/>
            <person name="Hanada S."/>
            <person name="Fujita N."/>
        </authorList>
    </citation>
    <scope>NUCLEOTIDE SEQUENCE [LARGE SCALE GENOMIC DNA]</scope>
    <source>
        <strain evidence="2">DSM 14523 / JCM 11388 / NBRC 100420 / UNI-1</strain>
    </source>
</reference>